<dbReference type="SUPFAM" id="SSF50952">
    <property type="entry name" value="Soluble quinoprotein glucose dehydrogenase"/>
    <property type="match status" value="1"/>
</dbReference>
<gene>
    <name evidence="2" type="ORF">BN873_140012</name>
</gene>
<comment type="caution">
    <text evidence="2">The sequence shown here is derived from an EMBL/GenBank/DDBJ whole genome shotgun (WGS) entry which is preliminary data.</text>
</comment>
<evidence type="ECO:0000259" key="1">
    <source>
        <dbReference type="Pfam" id="PF22807"/>
    </source>
</evidence>
<protein>
    <submittedName>
        <fullName evidence="2">Glucose/sorbosone dehydrogenase-like lipoprotein</fullName>
    </submittedName>
</protein>
<dbReference type="OrthoDB" id="9770043at2"/>
<reference evidence="2" key="2">
    <citation type="submission" date="2014-03" db="EMBL/GenBank/DDBJ databases">
        <title>Candidatus Competibacter-lineage genomes retrieved from metagenomes reveal functional metabolic diversity.</title>
        <authorList>
            <person name="McIlroy S.J."/>
            <person name="Albertsen M."/>
            <person name="Andresen E.K."/>
            <person name="Saunders A.M."/>
            <person name="Kristiansen R."/>
            <person name="Stokholm-Bjerregaard M."/>
            <person name="Nielsen K.L."/>
            <person name="Nielsen P.H."/>
        </authorList>
    </citation>
    <scope>NUCLEOTIDE SEQUENCE</scope>
    <source>
        <strain evidence="2">Run_A_D11</strain>
    </source>
</reference>
<dbReference type="InterPro" id="IPR054539">
    <property type="entry name" value="Beta-prop_PDH"/>
</dbReference>
<dbReference type="Pfam" id="PF22807">
    <property type="entry name" value="TrAA12"/>
    <property type="match status" value="1"/>
</dbReference>
<keyword evidence="3" id="KW-1185">Reference proteome</keyword>
<evidence type="ECO:0000313" key="2">
    <source>
        <dbReference type="EMBL" id="CDI01189.1"/>
    </source>
</evidence>
<dbReference type="InterPro" id="IPR011042">
    <property type="entry name" value="6-blade_b-propeller_TolB-like"/>
</dbReference>
<dbReference type="STRING" id="1400863.BN873_140012"/>
<feature type="domain" description="Pyrroloquinoline quinone-dependent pyranose dehydrogenase beta-propeller" evidence="1">
    <location>
        <begin position="32"/>
        <end position="315"/>
    </location>
</feature>
<sequence length="372" mass="40983">MLGKMLRFVLWTLYALSIQSIAAEPMLSRIRLPPGFKIELFADQLPNARVMVRGERGTIFVSTRGEGSIYALRDAAGDGRAAAPRTIASGLKMPNGIAFRDGALYVAAVDQILRYDNIESRLDNPPAPVLVTNALPKEQAHGWRYLAFGPDGKLYVAVGAPCNICDQAGYAELRRLNPDGSGMEIFARGIRNTVGFTWNPSDHTLWFTENGRDWLGDNLPPDELNQAIKSGLHFGYPYCHGGDFLDPEFGAGKNCADFTPPAQKLGPHVAPLGLTFYTGTQFPERYRGQILIAEHGSWNRSAKIGYRVMLVTLRDGRAVSYEPFAEGWLDGERVWGRPAYLLVLPDGSLLVSDDHAGAIYRIRYDAALVPKV</sequence>
<dbReference type="Proteomes" id="UP000035760">
    <property type="component" value="Unassembled WGS sequence"/>
</dbReference>
<proteinExistence type="predicted"/>
<dbReference type="PANTHER" id="PTHR33546:SF1">
    <property type="entry name" value="LARGE, MULTIFUNCTIONAL SECRETED PROTEIN"/>
    <property type="match status" value="1"/>
</dbReference>
<dbReference type="AlphaFoldDB" id="W6M3W6"/>
<dbReference type="EMBL" id="CBTJ020000019">
    <property type="protein sequence ID" value="CDI01189.1"/>
    <property type="molecule type" value="Genomic_DNA"/>
</dbReference>
<reference evidence="2" key="1">
    <citation type="submission" date="2013-07" db="EMBL/GenBank/DDBJ databases">
        <authorList>
            <person name="McIlroy S."/>
        </authorList>
    </citation>
    <scope>NUCLEOTIDE SEQUENCE [LARGE SCALE GENOMIC DNA]</scope>
    <source>
        <strain evidence="2">Run_A_D11</strain>
    </source>
</reference>
<name>W6M3W6_9GAMM</name>
<organism evidence="2 3">
    <name type="scientific">Candidatus Competibacter denitrificans Run_A_D11</name>
    <dbReference type="NCBI Taxonomy" id="1400863"/>
    <lineage>
        <taxon>Bacteria</taxon>
        <taxon>Pseudomonadati</taxon>
        <taxon>Pseudomonadota</taxon>
        <taxon>Gammaproteobacteria</taxon>
        <taxon>Candidatus Competibacteraceae</taxon>
        <taxon>Candidatus Competibacter</taxon>
    </lineage>
</organism>
<evidence type="ECO:0000313" key="3">
    <source>
        <dbReference type="Proteomes" id="UP000035760"/>
    </source>
</evidence>
<dbReference type="PANTHER" id="PTHR33546">
    <property type="entry name" value="LARGE, MULTIFUNCTIONAL SECRETED PROTEIN-RELATED"/>
    <property type="match status" value="1"/>
</dbReference>
<dbReference type="InterPro" id="IPR011041">
    <property type="entry name" value="Quinoprot_gluc/sorb_DH_b-prop"/>
</dbReference>
<accession>W6M3W6</accession>
<dbReference type="Gene3D" id="2.120.10.30">
    <property type="entry name" value="TolB, C-terminal domain"/>
    <property type="match status" value="1"/>
</dbReference>